<dbReference type="EMBL" id="HBHK01017146">
    <property type="protein sequence ID" value="CAD9690890.1"/>
    <property type="molecule type" value="Transcribed_RNA"/>
</dbReference>
<dbReference type="PANTHER" id="PTHR13806">
    <property type="entry name" value="FLOTILLIN-RELATED"/>
    <property type="match status" value="1"/>
</dbReference>
<dbReference type="InterPro" id="IPR001107">
    <property type="entry name" value="Band_7"/>
</dbReference>
<dbReference type="Gene3D" id="3.30.479.30">
    <property type="entry name" value="Band 7 domain"/>
    <property type="match status" value="1"/>
</dbReference>
<dbReference type="GO" id="GO:0005886">
    <property type="term" value="C:plasma membrane"/>
    <property type="evidence" value="ECO:0007669"/>
    <property type="project" value="TreeGrafter"/>
</dbReference>
<accession>A0A7S2S6C3</accession>
<evidence type="ECO:0000259" key="6">
    <source>
        <dbReference type="Pfam" id="PF15975"/>
    </source>
</evidence>
<evidence type="ECO:0000256" key="2">
    <source>
        <dbReference type="ARBA" id="ARBA00007161"/>
    </source>
</evidence>
<dbReference type="SUPFAM" id="SSF117892">
    <property type="entry name" value="Band 7/SPFH domain"/>
    <property type="match status" value="1"/>
</dbReference>
<dbReference type="GO" id="GO:0072659">
    <property type="term" value="P:protein localization to plasma membrane"/>
    <property type="evidence" value="ECO:0007669"/>
    <property type="project" value="TreeGrafter"/>
</dbReference>
<dbReference type="InterPro" id="IPR031905">
    <property type="entry name" value="Flotillin_C"/>
</dbReference>
<gene>
    <name evidence="7" type="ORF">QSP1433_LOCUS10786</name>
</gene>
<evidence type="ECO:0000256" key="1">
    <source>
        <dbReference type="ARBA" id="ARBA00004370"/>
    </source>
</evidence>
<dbReference type="InterPro" id="IPR027705">
    <property type="entry name" value="Flotillin_fam"/>
</dbReference>
<dbReference type="GO" id="GO:0002020">
    <property type="term" value="F:protease binding"/>
    <property type="evidence" value="ECO:0007669"/>
    <property type="project" value="TreeGrafter"/>
</dbReference>
<evidence type="ECO:0000259" key="5">
    <source>
        <dbReference type="Pfam" id="PF01145"/>
    </source>
</evidence>
<evidence type="ECO:0000256" key="4">
    <source>
        <dbReference type="RuleBase" id="RU366054"/>
    </source>
</evidence>
<dbReference type="Pfam" id="PF15975">
    <property type="entry name" value="Flot"/>
    <property type="match status" value="1"/>
</dbReference>
<dbReference type="Pfam" id="PF01145">
    <property type="entry name" value="Band_7"/>
    <property type="match status" value="1"/>
</dbReference>
<organism evidence="7">
    <name type="scientific">Mucochytrium quahogii</name>
    <dbReference type="NCBI Taxonomy" id="96639"/>
    <lineage>
        <taxon>Eukaryota</taxon>
        <taxon>Sar</taxon>
        <taxon>Stramenopiles</taxon>
        <taxon>Bigyra</taxon>
        <taxon>Labyrinthulomycetes</taxon>
        <taxon>Thraustochytrida</taxon>
        <taxon>Thraustochytriidae</taxon>
        <taxon>Mucochytrium</taxon>
    </lineage>
</organism>
<evidence type="ECO:0000256" key="3">
    <source>
        <dbReference type="ARBA" id="ARBA00023136"/>
    </source>
</evidence>
<keyword evidence="3" id="KW-0472">Membrane</keyword>
<proteinExistence type="inferred from homology"/>
<dbReference type="InterPro" id="IPR036013">
    <property type="entry name" value="Band_7/SPFH_dom_sf"/>
</dbReference>
<comment type="similarity">
    <text evidence="2 4">Belongs to the band 7/mec-2 family. Flotillin subfamily.</text>
</comment>
<sequence>MGNFVTCAPNKAIIKSGYSGTTVAVGKTVFKFWICQQVELLSLELMTIEIESVQAETAKGVRVNVRAVAQVKVKAFHLDDNGKRSENSGKAECDTGSIILAAQHFLGDSEDAIRDSLRRTLEGHQRQILGTLTVEELYKNRSAFSTKVREHVLEDLSAMGYGLASYVVQKIDDDSEYMQSLGVTQTAIVKREAAEGEAKNTAEARKKVAVYKAEADTAEAIEFQRAHLAVNLQKEQEAASDRDLNLKKAMYDREVNQARAEATAAGPIEDARQQQHIVRERTKQEQVEQGIKLEIADQIVERTKKEMEGASMARLLQQQNEAKSITVIAAAEAEKIRAMGEADAEVIRMKGEAEAKVLQTKADAYKHYGQAAITQMVVEKLPEIAENISKPLSKTEKMVFISNDGNSASALTRDTVNILGQMPHMVKDLTGFDMTKMADNMSGNKENKDQEL</sequence>
<dbReference type="CDD" id="cd03399">
    <property type="entry name" value="SPFH_flotillin"/>
    <property type="match status" value="1"/>
</dbReference>
<feature type="domain" description="Band 7" evidence="5">
    <location>
        <begin position="34"/>
        <end position="201"/>
    </location>
</feature>
<dbReference type="AlphaFoldDB" id="A0A7S2S6C3"/>
<protein>
    <recommendedName>
        <fullName evidence="8">Band 7 domain-containing protein</fullName>
    </recommendedName>
</protein>
<evidence type="ECO:0000313" key="7">
    <source>
        <dbReference type="EMBL" id="CAD9690890.1"/>
    </source>
</evidence>
<reference evidence="7" key="1">
    <citation type="submission" date="2021-01" db="EMBL/GenBank/DDBJ databases">
        <authorList>
            <person name="Corre E."/>
            <person name="Pelletier E."/>
            <person name="Niang G."/>
            <person name="Scheremetjew M."/>
            <person name="Finn R."/>
            <person name="Kale V."/>
            <person name="Holt S."/>
            <person name="Cochrane G."/>
            <person name="Meng A."/>
            <person name="Brown T."/>
            <person name="Cohen L."/>
        </authorList>
    </citation>
    <scope>NUCLEOTIDE SEQUENCE</scope>
    <source>
        <strain evidence="7">NY070348D</strain>
    </source>
</reference>
<comment type="subcellular location">
    <subcellularLocation>
        <location evidence="1">Membrane</location>
    </subcellularLocation>
</comment>
<dbReference type="PANTHER" id="PTHR13806:SF46">
    <property type="entry name" value="FLOTILLIN-1-RELATED"/>
    <property type="match status" value="1"/>
</dbReference>
<name>A0A7S2S6C3_9STRA</name>
<evidence type="ECO:0008006" key="8">
    <source>
        <dbReference type="Google" id="ProtNLM"/>
    </source>
</evidence>
<feature type="domain" description="Flotillin C-terminal" evidence="6">
    <location>
        <begin position="330"/>
        <end position="408"/>
    </location>
</feature>